<evidence type="ECO:0000313" key="3">
    <source>
        <dbReference type="Proteomes" id="UP000539313"/>
    </source>
</evidence>
<keyword evidence="1" id="KW-0472">Membrane</keyword>
<name>A0A7W3R7G2_9ACTN</name>
<organism evidence="2 3">
    <name type="scientific">Thermomonospora cellulosilytica</name>
    <dbReference type="NCBI Taxonomy" id="1411118"/>
    <lineage>
        <taxon>Bacteria</taxon>
        <taxon>Bacillati</taxon>
        <taxon>Actinomycetota</taxon>
        <taxon>Actinomycetes</taxon>
        <taxon>Streptosporangiales</taxon>
        <taxon>Thermomonosporaceae</taxon>
        <taxon>Thermomonospora</taxon>
    </lineage>
</organism>
<evidence type="ECO:0000256" key="1">
    <source>
        <dbReference type="SAM" id="Phobius"/>
    </source>
</evidence>
<reference evidence="2 3" key="1">
    <citation type="submission" date="2020-08" db="EMBL/GenBank/DDBJ databases">
        <title>Sequencing the genomes of 1000 actinobacteria strains.</title>
        <authorList>
            <person name="Klenk H.-P."/>
        </authorList>
    </citation>
    <scope>NUCLEOTIDE SEQUENCE [LARGE SCALE GENOMIC DNA]</scope>
    <source>
        <strain evidence="2 3">DSM 45823</strain>
    </source>
</reference>
<dbReference type="RefSeq" id="WP_182704369.1">
    <property type="nucleotide sequence ID" value="NZ_JACJII010000001.1"/>
</dbReference>
<gene>
    <name evidence="2" type="ORF">HNR21_001177</name>
</gene>
<dbReference type="Proteomes" id="UP000539313">
    <property type="component" value="Unassembled WGS sequence"/>
</dbReference>
<accession>A0A7W3R7G2</accession>
<sequence length="56" mass="5736">MGSLVLKVAGIVLAVWLVLSVLGAILSTLKFFFMVGLVAAVVVLVVTLIAKAAPRG</sequence>
<keyword evidence="1" id="KW-1133">Transmembrane helix</keyword>
<dbReference type="AlphaFoldDB" id="A0A7W3R7G2"/>
<evidence type="ECO:0000313" key="2">
    <source>
        <dbReference type="EMBL" id="MBA9002295.1"/>
    </source>
</evidence>
<proteinExistence type="predicted"/>
<keyword evidence="3" id="KW-1185">Reference proteome</keyword>
<dbReference type="EMBL" id="JACJII010000001">
    <property type="protein sequence ID" value="MBA9002295.1"/>
    <property type="molecule type" value="Genomic_DNA"/>
</dbReference>
<feature type="transmembrane region" description="Helical" evidence="1">
    <location>
        <begin position="33"/>
        <end position="53"/>
    </location>
</feature>
<protein>
    <submittedName>
        <fullName evidence="2">Uncharacterized protein</fullName>
    </submittedName>
</protein>
<keyword evidence="1" id="KW-0812">Transmembrane</keyword>
<comment type="caution">
    <text evidence="2">The sequence shown here is derived from an EMBL/GenBank/DDBJ whole genome shotgun (WGS) entry which is preliminary data.</text>
</comment>